<protein>
    <submittedName>
        <fullName evidence="4">SDR family NAD(P)-dependent oxidoreductase</fullName>
    </submittedName>
</protein>
<dbReference type="Gene3D" id="3.40.50.720">
    <property type="entry name" value="NAD(P)-binding Rossmann-like Domain"/>
    <property type="match status" value="1"/>
</dbReference>
<dbReference type="Pfam" id="PF00106">
    <property type="entry name" value="adh_short"/>
    <property type="match status" value="1"/>
</dbReference>
<dbReference type="PROSITE" id="PS00061">
    <property type="entry name" value="ADH_SHORT"/>
    <property type="match status" value="1"/>
</dbReference>
<dbReference type="GO" id="GO:0016491">
    <property type="term" value="F:oxidoreductase activity"/>
    <property type="evidence" value="ECO:0007669"/>
    <property type="project" value="UniProtKB-KW"/>
</dbReference>
<organism evidence="4 5">
    <name type="scientific">Pontibacillus yanchengensis</name>
    <dbReference type="NCBI Taxonomy" id="462910"/>
    <lineage>
        <taxon>Bacteria</taxon>
        <taxon>Bacillati</taxon>
        <taxon>Bacillota</taxon>
        <taxon>Bacilli</taxon>
        <taxon>Bacillales</taxon>
        <taxon>Bacillaceae</taxon>
        <taxon>Pontibacillus</taxon>
    </lineage>
</organism>
<evidence type="ECO:0000256" key="1">
    <source>
        <dbReference type="ARBA" id="ARBA00006484"/>
    </source>
</evidence>
<dbReference type="SUPFAM" id="SSF51735">
    <property type="entry name" value="NAD(P)-binding Rossmann-fold domains"/>
    <property type="match status" value="1"/>
</dbReference>
<dbReference type="InterPro" id="IPR020904">
    <property type="entry name" value="Sc_DH/Rdtase_CS"/>
</dbReference>
<proteinExistence type="inferred from homology"/>
<dbReference type="InterPro" id="IPR002347">
    <property type="entry name" value="SDR_fam"/>
</dbReference>
<sequence length="260" mass="28889">MNNKLKNKRIVITGASSGIGERIAWHVAQGGGIPILIARRKEKLEELVANLSVQGFWYTCDLADPEHIRTTFHSIFQDHGQIDVLVNNAGFGVFESVSDTDMNAFHSMFDVNVLGLIQCVKEVLPRMMEQNHGHIVNIASLAGKMSTPKSAGYASTKHAVIGFTNALRLEMSSYHIFVTGVNLGPVRTSFFDTADPGGEYKASVERYMLDPNHVASRIVSHLFTSKREINMPSWMEAGAKLYQLMPGVMEKVFRSQFSKK</sequence>
<dbReference type="Proteomes" id="UP000468638">
    <property type="component" value="Unassembled WGS sequence"/>
</dbReference>
<dbReference type="GO" id="GO:0016020">
    <property type="term" value="C:membrane"/>
    <property type="evidence" value="ECO:0007669"/>
    <property type="project" value="TreeGrafter"/>
</dbReference>
<keyword evidence="2" id="KW-0560">Oxidoreductase</keyword>
<evidence type="ECO:0000256" key="2">
    <source>
        <dbReference type="ARBA" id="ARBA00023002"/>
    </source>
</evidence>
<evidence type="ECO:0000313" key="4">
    <source>
        <dbReference type="EMBL" id="MYL32651.1"/>
    </source>
</evidence>
<dbReference type="InterPro" id="IPR036291">
    <property type="entry name" value="NAD(P)-bd_dom_sf"/>
</dbReference>
<gene>
    <name evidence="4" type="ORF">GLW05_03480</name>
</gene>
<dbReference type="OrthoDB" id="9793345at2"/>
<comment type="caution">
    <text evidence="4">The sequence shown here is derived from an EMBL/GenBank/DDBJ whole genome shotgun (WGS) entry which is preliminary data.</text>
</comment>
<evidence type="ECO:0000313" key="5">
    <source>
        <dbReference type="Proteomes" id="UP000468638"/>
    </source>
</evidence>
<comment type="similarity">
    <text evidence="1 3">Belongs to the short-chain dehydrogenases/reductases (SDR) family.</text>
</comment>
<accession>A0A6I5A2K7</accession>
<reference evidence="4 5" key="1">
    <citation type="submission" date="2019-11" db="EMBL/GenBank/DDBJ databases">
        <title>Genome sequences of 17 halophilic strains isolated from different environments.</title>
        <authorList>
            <person name="Furrow R.E."/>
        </authorList>
    </citation>
    <scope>NUCLEOTIDE SEQUENCE [LARGE SCALE GENOMIC DNA]</scope>
    <source>
        <strain evidence="4 5">22514_16_FS</strain>
    </source>
</reference>
<dbReference type="EMBL" id="WMEQ01000002">
    <property type="protein sequence ID" value="MYL32651.1"/>
    <property type="molecule type" value="Genomic_DNA"/>
</dbReference>
<dbReference type="PRINTS" id="PR00080">
    <property type="entry name" value="SDRFAMILY"/>
</dbReference>
<dbReference type="PRINTS" id="PR00081">
    <property type="entry name" value="GDHRDH"/>
</dbReference>
<name>A0A6I5A2K7_9BACI</name>
<dbReference type="AlphaFoldDB" id="A0A6I5A2K7"/>
<dbReference type="PANTHER" id="PTHR44196">
    <property type="entry name" value="DEHYDROGENASE/REDUCTASE SDR FAMILY MEMBER 7B"/>
    <property type="match status" value="1"/>
</dbReference>
<dbReference type="PANTHER" id="PTHR44196:SF1">
    <property type="entry name" value="DEHYDROGENASE_REDUCTASE SDR FAMILY MEMBER 7B"/>
    <property type="match status" value="1"/>
</dbReference>
<evidence type="ECO:0000256" key="3">
    <source>
        <dbReference type="RuleBase" id="RU000363"/>
    </source>
</evidence>
<dbReference type="RefSeq" id="WP_160909212.1">
    <property type="nucleotide sequence ID" value="NZ_WMEQ01000002.1"/>
</dbReference>